<gene>
    <name evidence="8" type="ORF">DK847_01040</name>
</gene>
<protein>
    <submittedName>
        <fullName evidence="8">CoA pyrophosphatase</fullName>
    </submittedName>
</protein>
<dbReference type="NCBIfam" id="NF007980">
    <property type="entry name" value="PRK10707.1"/>
    <property type="match status" value="1"/>
</dbReference>
<dbReference type="InterPro" id="IPR000086">
    <property type="entry name" value="NUDIX_hydrolase_dom"/>
</dbReference>
<evidence type="ECO:0000256" key="3">
    <source>
        <dbReference type="ARBA" id="ARBA00022723"/>
    </source>
</evidence>
<dbReference type="GO" id="GO:0010945">
    <property type="term" value="F:coenzyme A diphosphatase activity"/>
    <property type="evidence" value="ECO:0007669"/>
    <property type="project" value="InterPro"/>
</dbReference>
<evidence type="ECO:0000256" key="1">
    <source>
        <dbReference type="ARBA" id="ARBA00001936"/>
    </source>
</evidence>
<evidence type="ECO:0000256" key="2">
    <source>
        <dbReference type="ARBA" id="ARBA00001946"/>
    </source>
</evidence>
<dbReference type="PROSITE" id="PS51462">
    <property type="entry name" value="NUDIX"/>
    <property type="match status" value="1"/>
</dbReference>
<evidence type="ECO:0000256" key="6">
    <source>
        <dbReference type="ARBA" id="ARBA00023211"/>
    </source>
</evidence>
<comment type="cofactor">
    <cofactor evidence="2">
        <name>Mg(2+)</name>
        <dbReference type="ChEBI" id="CHEBI:18420"/>
    </cofactor>
</comment>
<dbReference type="EMBL" id="QKVK01000001">
    <property type="protein sequence ID" value="PZF78972.1"/>
    <property type="molecule type" value="Genomic_DNA"/>
</dbReference>
<evidence type="ECO:0000313" key="9">
    <source>
        <dbReference type="Proteomes" id="UP000248795"/>
    </source>
</evidence>
<evidence type="ECO:0000256" key="4">
    <source>
        <dbReference type="ARBA" id="ARBA00022801"/>
    </source>
</evidence>
<dbReference type="PANTHER" id="PTHR12992:SF11">
    <property type="entry name" value="MITOCHONDRIAL COENZYME A DIPHOSPHATASE NUDT8"/>
    <property type="match status" value="1"/>
</dbReference>
<dbReference type="AlphaFoldDB" id="A0A2W2AYV1"/>
<keyword evidence="9" id="KW-1185">Reference proteome</keyword>
<dbReference type="SUPFAM" id="SSF55811">
    <property type="entry name" value="Nudix"/>
    <property type="match status" value="1"/>
</dbReference>
<sequence>MIPADEAPKPAAVLVGLVPRESGLNLLLTERQPHLRRHAGQIAFPGGRIDDTDADAVAAALRETEEETGIAPAFIEPIGFLDTYLTSTNYRVVPVVAVLRPGFTAVPQEAEVKDVFEVPLAFLMDPAHHERHSRDWQGHTRYYYAMPWNERYIWGATAGMIRNLYRLMYESP</sequence>
<proteinExistence type="predicted"/>
<dbReference type="Proteomes" id="UP000248795">
    <property type="component" value="Unassembled WGS sequence"/>
</dbReference>
<dbReference type="PANTHER" id="PTHR12992">
    <property type="entry name" value="NUDIX HYDROLASE"/>
    <property type="match status" value="1"/>
</dbReference>
<keyword evidence="6" id="KW-0464">Manganese</keyword>
<keyword evidence="4" id="KW-0378">Hydrolase</keyword>
<evidence type="ECO:0000259" key="7">
    <source>
        <dbReference type="PROSITE" id="PS51462"/>
    </source>
</evidence>
<organism evidence="8 9">
    <name type="scientific">Aestuariivirga litoralis</name>
    <dbReference type="NCBI Taxonomy" id="2650924"/>
    <lineage>
        <taxon>Bacteria</taxon>
        <taxon>Pseudomonadati</taxon>
        <taxon>Pseudomonadota</taxon>
        <taxon>Alphaproteobacteria</taxon>
        <taxon>Hyphomicrobiales</taxon>
        <taxon>Aestuariivirgaceae</taxon>
        <taxon>Aestuariivirga</taxon>
    </lineage>
</organism>
<dbReference type="InterPro" id="IPR015797">
    <property type="entry name" value="NUDIX_hydrolase-like_dom_sf"/>
</dbReference>
<accession>A0A2W2AYV1</accession>
<reference evidence="9" key="1">
    <citation type="submission" date="2018-06" db="EMBL/GenBank/DDBJ databases">
        <title>Aestuariibacter litoralis strain KCTC 52945T.</title>
        <authorList>
            <person name="Li X."/>
            <person name="Salam N."/>
            <person name="Li J.-L."/>
            <person name="Chen Y.-M."/>
            <person name="Yang Z.-W."/>
            <person name="Zhang L.-Y."/>
            <person name="Han M.-X."/>
            <person name="Xiao M."/>
            <person name="Li W.-J."/>
        </authorList>
    </citation>
    <scope>NUCLEOTIDE SEQUENCE [LARGE SCALE GENOMIC DNA]</scope>
    <source>
        <strain evidence="9">KCTC 52945</strain>
    </source>
</reference>
<keyword evidence="3" id="KW-0479">Metal-binding</keyword>
<dbReference type="GO" id="GO:0046872">
    <property type="term" value="F:metal ion binding"/>
    <property type="evidence" value="ECO:0007669"/>
    <property type="project" value="UniProtKB-KW"/>
</dbReference>
<keyword evidence="5" id="KW-0460">Magnesium</keyword>
<evidence type="ECO:0000256" key="5">
    <source>
        <dbReference type="ARBA" id="ARBA00022842"/>
    </source>
</evidence>
<comment type="caution">
    <text evidence="8">The sequence shown here is derived from an EMBL/GenBank/DDBJ whole genome shotgun (WGS) entry which is preliminary data.</text>
</comment>
<dbReference type="Gene3D" id="3.90.79.10">
    <property type="entry name" value="Nucleoside Triphosphate Pyrophosphohydrolase"/>
    <property type="match status" value="1"/>
</dbReference>
<comment type="cofactor">
    <cofactor evidence="1">
        <name>Mn(2+)</name>
        <dbReference type="ChEBI" id="CHEBI:29035"/>
    </cofactor>
</comment>
<dbReference type="Pfam" id="PF00293">
    <property type="entry name" value="NUDIX"/>
    <property type="match status" value="1"/>
</dbReference>
<evidence type="ECO:0000313" key="8">
    <source>
        <dbReference type="EMBL" id="PZF78972.1"/>
    </source>
</evidence>
<feature type="domain" description="Nudix hydrolase" evidence="7">
    <location>
        <begin position="8"/>
        <end position="139"/>
    </location>
</feature>
<dbReference type="InterPro" id="IPR045121">
    <property type="entry name" value="CoAse"/>
</dbReference>
<name>A0A2W2AYV1_9HYPH</name>
<dbReference type="CDD" id="cd03426">
    <property type="entry name" value="NUDIX_CoAse_Nudt7"/>
    <property type="match status" value="1"/>
</dbReference>